<dbReference type="InterPro" id="IPR005835">
    <property type="entry name" value="NTP_transferase_dom"/>
</dbReference>
<dbReference type="InterPro" id="IPR014710">
    <property type="entry name" value="RmlC-like_jellyroll"/>
</dbReference>
<dbReference type="CDD" id="cd02509">
    <property type="entry name" value="GDP-M1P_Guanylyltransferase"/>
    <property type="match status" value="1"/>
</dbReference>
<keyword evidence="6" id="KW-0547">Nucleotide-binding</keyword>
<comment type="catalytic activity">
    <reaction evidence="8">
        <text>alpha-D-mannose 1-phosphate + GTP + H(+) = GDP-alpha-D-mannose + diphosphate</text>
        <dbReference type="Rhea" id="RHEA:15229"/>
        <dbReference type="ChEBI" id="CHEBI:15378"/>
        <dbReference type="ChEBI" id="CHEBI:33019"/>
        <dbReference type="ChEBI" id="CHEBI:37565"/>
        <dbReference type="ChEBI" id="CHEBI:57527"/>
        <dbReference type="ChEBI" id="CHEBI:58409"/>
        <dbReference type="EC" id="2.7.7.13"/>
    </reaction>
</comment>
<dbReference type="GO" id="GO:0000271">
    <property type="term" value="P:polysaccharide biosynthetic process"/>
    <property type="evidence" value="ECO:0007669"/>
    <property type="project" value="InterPro"/>
</dbReference>
<reference evidence="13 14" key="1">
    <citation type="submission" date="2016-09" db="EMBL/GenBank/DDBJ databases">
        <title>Acidihalobacter prosperus V6 (DSM14174).</title>
        <authorList>
            <person name="Khaleque H.N."/>
            <person name="Ramsay J.P."/>
            <person name="Murphy R.J.T."/>
            <person name="Kaksonen A.H."/>
            <person name="Boxall N.J."/>
            <person name="Watkin E.L.J."/>
        </authorList>
    </citation>
    <scope>NUCLEOTIDE SEQUENCE [LARGE SCALE GENOMIC DNA]</scope>
    <source>
        <strain evidence="13 14">V6</strain>
    </source>
</reference>
<evidence type="ECO:0000259" key="10">
    <source>
        <dbReference type="Pfam" id="PF00483"/>
    </source>
</evidence>
<dbReference type="Proteomes" id="UP000095342">
    <property type="component" value="Chromosome"/>
</dbReference>
<dbReference type="EMBL" id="CP017448">
    <property type="protein sequence ID" value="AOV17476.1"/>
    <property type="molecule type" value="Genomic_DNA"/>
</dbReference>
<dbReference type="Gene3D" id="2.60.120.10">
    <property type="entry name" value="Jelly Rolls"/>
    <property type="match status" value="1"/>
</dbReference>
<keyword evidence="5 13" id="KW-0548">Nucleotidyltransferase</keyword>
<evidence type="ECO:0000259" key="12">
    <source>
        <dbReference type="Pfam" id="PF22640"/>
    </source>
</evidence>
<keyword evidence="4 13" id="KW-0808">Transferase</keyword>
<dbReference type="GO" id="GO:0005525">
    <property type="term" value="F:GTP binding"/>
    <property type="evidence" value="ECO:0007669"/>
    <property type="project" value="UniProtKB-KW"/>
</dbReference>
<dbReference type="FunFam" id="3.90.550.10:FF:000046">
    <property type="entry name" value="Mannose-1-phosphate guanylyltransferase (GDP)"/>
    <property type="match status" value="1"/>
</dbReference>
<dbReference type="GO" id="GO:0004475">
    <property type="term" value="F:mannose-1-phosphate guanylyltransferase (GTP) activity"/>
    <property type="evidence" value="ECO:0007669"/>
    <property type="project" value="UniProtKB-EC"/>
</dbReference>
<dbReference type="KEGG" id="aaeo:BJI67_10760"/>
<evidence type="ECO:0000256" key="3">
    <source>
        <dbReference type="ARBA" id="ARBA00012387"/>
    </source>
</evidence>
<dbReference type="PANTHER" id="PTHR46390:SF1">
    <property type="entry name" value="MANNOSE-1-PHOSPHATE GUANYLYLTRANSFERASE"/>
    <property type="match status" value="1"/>
</dbReference>
<dbReference type="FunFam" id="2.60.120.10:FF:000032">
    <property type="entry name" value="Mannose-1-phosphate guanylyltransferase/mannose-6-phosphate isomerase"/>
    <property type="match status" value="1"/>
</dbReference>
<proteinExistence type="inferred from homology"/>
<evidence type="ECO:0000256" key="6">
    <source>
        <dbReference type="ARBA" id="ARBA00022741"/>
    </source>
</evidence>
<dbReference type="InterPro" id="IPR029044">
    <property type="entry name" value="Nucleotide-diphossugar_trans"/>
</dbReference>
<dbReference type="Gene3D" id="3.90.550.10">
    <property type="entry name" value="Spore Coat Polysaccharide Biosynthesis Protein SpsA, Chain A"/>
    <property type="match status" value="1"/>
</dbReference>
<feature type="domain" description="MannoseP isomerase/GMP-like beta-helix" evidence="12">
    <location>
        <begin position="306"/>
        <end position="354"/>
    </location>
</feature>
<evidence type="ECO:0000313" key="13">
    <source>
        <dbReference type="EMBL" id="AOV17476.1"/>
    </source>
</evidence>
<evidence type="ECO:0000256" key="8">
    <source>
        <dbReference type="ARBA" id="ARBA00047343"/>
    </source>
</evidence>
<dbReference type="InterPro" id="IPR001538">
    <property type="entry name" value="Man6P_isomerase-2_C"/>
</dbReference>
<dbReference type="UniPathway" id="UPA00126">
    <property type="reaction ID" value="UER00930"/>
</dbReference>
<dbReference type="CDD" id="cd02213">
    <property type="entry name" value="cupin_PMI_typeII_C"/>
    <property type="match status" value="1"/>
</dbReference>
<evidence type="ECO:0000313" key="14">
    <source>
        <dbReference type="Proteomes" id="UP000095342"/>
    </source>
</evidence>
<evidence type="ECO:0000256" key="4">
    <source>
        <dbReference type="ARBA" id="ARBA00022679"/>
    </source>
</evidence>
<feature type="domain" description="Nucleotidyl transferase" evidence="10">
    <location>
        <begin position="6"/>
        <end position="288"/>
    </location>
</feature>
<dbReference type="GO" id="GO:0016853">
    <property type="term" value="F:isomerase activity"/>
    <property type="evidence" value="ECO:0007669"/>
    <property type="project" value="UniProtKB-KW"/>
</dbReference>
<keyword evidence="7" id="KW-0342">GTP-binding</keyword>
<dbReference type="PANTHER" id="PTHR46390">
    <property type="entry name" value="MANNOSE-1-PHOSPHATE GUANYLYLTRANSFERASE"/>
    <property type="match status" value="1"/>
</dbReference>
<feature type="domain" description="Mannose-6-phosphate isomerase type II C-terminal" evidence="11">
    <location>
        <begin position="362"/>
        <end position="472"/>
    </location>
</feature>
<dbReference type="Pfam" id="PF22640">
    <property type="entry name" value="ManC_GMP_beta-helix"/>
    <property type="match status" value="1"/>
</dbReference>
<dbReference type="InterPro" id="IPR049577">
    <property type="entry name" value="GMPP_N"/>
</dbReference>
<dbReference type="InterPro" id="IPR006375">
    <property type="entry name" value="Man1P_GuaTrfase/Man6P_Isoase"/>
</dbReference>
<dbReference type="RefSeq" id="WP_070073024.1">
    <property type="nucleotide sequence ID" value="NZ_CP017448.1"/>
</dbReference>
<evidence type="ECO:0000259" key="11">
    <source>
        <dbReference type="Pfam" id="PF01050"/>
    </source>
</evidence>
<sequence length="484" mass="53089">MSEVVSVVLSGGSGSRLWPLSRKSHPKPYIPLPDGETLIQKTLSRVLKARPKDTVLTVTNREYYFLTRDSFNAYGKTHPDDAAPFRYLLEPSGRNTAPAMACAALWAQQTCGADTVLLFMPADHIVPEIDAFAEATRKAVEMAQKGELVTFGVQPTAPETGFGYIQIGTALPPGFRVSRFVEKPDEATAQAYVDSGEYLWNSGIFCMRADALLQAMQTHAPEVLAAAQAAWDEAREFGDAWELGGSFAQAPDISIDYAIMEKATDVAVIPSEFSWNDLGAWGAYAQLLEPDADGNRLLAPESLVEDTHNCIVHSPHRLTALLGVEDLLVADTPDALLIADKSRDQEVRVLVDALKARRHQSYDINPTMHRPWGTYTVLEEGDRFKMKRIVVKPGEKLSLQMHHHRSEHWIVVSGTALVHVGGTEKLVMTNESTFIPAGTAHRLSNPGVIDLVLIEVQSGAYLGEDDIVRFDDVYGRVEQGSPAA</sequence>
<name>A0A1D8K947_9GAMM</name>
<keyword evidence="14" id="KW-1185">Reference proteome</keyword>
<dbReference type="Pfam" id="PF00483">
    <property type="entry name" value="NTP_transferase"/>
    <property type="match status" value="1"/>
</dbReference>
<evidence type="ECO:0000256" key="2">
    <source>
        <dbReference type="ARBA" id="ARBA00006115"/>
    </source>
</evidence>
<evidence type="ECO:0000256" key="5">
    <source>
        <dbReference type="ARBA" id="ARBA00022695"/>
    </source>
</evidence>
<dbReference type="NCBIfam" id="TIGR01479">
    <property type="entry name" value="GMP_PMI"/>
    <property type="match status" value="1"/>
</dbReference>
<dbReference type="InterPro" id="IPR051161">
    <property type="entry name" value="Mannose-6P_isomerase_type2"/>
</dbReference>
<comment type="similarity">
    <text evidence="2 9">Belongs to the mannose-6-phosphate isomerase type 2 family.</text>
</comment>
<dbReference type="InterPro" id="IPR011051">
    <property type="entry name" value="RmlC_Cupin_sf"/>
</dbReference>
<dbReference type="Pfam" id="PF01050">
    <property type="entry name" value="MannoseP_isomer"/>
    <property type="match status" value="1"/>
</dbReference>
<dbReference type="SUPFAM" id="SSF51182">
    <property type="entry name" value="RmlC-like cupins"/>
    <property type="match status" value="1"/>
</dbReference>
<dbReference type="InterPro" id="IPR054566">
    <property type="entry name" value="ManC/GMP-like_b-helix"/>
</dbReference>
<gene>
    <name evidence="13" type="ORF">BJI67_10760</name>
</gene>
<keyword evidence="13" id="KW-0413">Isomerase</keyword>
<dbReference type="AlphaFoldDB" id="A0A1D8K947"/>
<dbReference type="GO" id="GO:0009298">
    <property type="term" value="P:GDP-mannose biosynthetic process"/>
    <property type="evidence" value="ECO:0007669"/>
    <property type="project" value="UniProtKB-UniPathway"/>
</dbReference>
<dbReference type="SUPFAM" id="SSF53448">
    <property type="entry name" value="Nucleotide-diphospho-sugar transferases"/>
    <property type="match status" value="1"/>
</dbReference>
<comment type="pathway">
    <text evidence="1">Nucleotide-sugar biosynthesis; GDP-alpha-D-mannose biosynthesis; GDP-alpha-D-mannose from alpha-D-mannose 1-phosphate (GTP route): step 1/1.</text>
</comment>
<evidence type="ECO:0000256" key="9">
    <source>
        <dbReference type="RuleBase" id="RU004190"/>
    </source>
</evidence>
<accession>A0A1D8K947</accession>
<protein>
    <recommendedName>
        <fullName evidence="3">mannose-1-phosphate guanylyltransferase</fullName>
        <ecNumber evidence="3">2.7.7.13</ecNumber>
    </recommendedName>
</protein>
<organism evidence="13 14">
    <name type="scientific">Acidihalobacter aeolianus</name>
    <dbReference type="NCBI Taxonomy" id="2792603"/>
    <lineage>
        <taxon>Bacteria</taxon>
        <taxon>Pseudomonadati</taxon>
        <taxon>Pseudomonadota</taxon>
        <taxon>Gammaproteobacteria</taxon>
        <taxon>Chromatiales</taxon>
        <taxon>Ectothiorhodospiraceae</taxon>
        <taxon>Acidihalobacter</taxon>
    </lineage>
</organism>
<dbReference type="EC" id="2.7.7.13" evidence="3"/>
<evidence type="ECO:0000256" key="1">
    <source>
        <dbReference type="ARBA" id="ARBA00004823"/>
    </source>
</evidence>
<evidence type="ECO:0000256" key="7">
    <source>
        <dbReference type="ARBA" id="ARBA00023134"/>
    </source>
</evidence>